<feature type="region of interest" description="Disordered" evidence="1">
    <location>
        <begin position="80"/>
        <end position="146"/>
    </location>
</feature>
<feature type="compositionally biased region" description="Basic and acidic residues" evidence="1">
    <location>
        <begin position="20"/>
        <end position="31"/>
    </location>
</feature>
<evidence type="ECO:0000256" key="1">
    <source>
        <dbReference type="SAM" id="MobiDB-lite"/>
    </source>
</evidence>
<gene>
    <name evidence="2" type="ORF">ONE63_010818</name>
</gene>
<feature type="compositionally biased region" description="Low complexity" evidence="1">
    <location>
        <begin position="127"/>
        <end position="144"/>
    </location>
</feature>
<organism evidence="2 3">
    <name type="scientific">Megalurothrips usitatus</name>
    <name type="common">bean blossom thrips</name>
    <dbReference type="NCBI Taxonomy" id="439358"/>
    <lineage>
        <taxon>Eukaryota</taxon>
        <taxon>Metazoa</taxon>
        <taxon>Ecdysozoa</taxon>
        <taxon>Arthropoda</taxon>
        <taxon>Hexapoda</taxon>
        <taxon>Insecta</taxon>
        <taxon>Pterygota</taxon>
        <taxon>Neoptera</taxon>
        <taxon>Paraneoptera</taxon>
        <taxon>Thysanoptera</taxon>
        <taxon>Terebrantia</taxon>
        <taxon>Thripoidea</taxon>
        <taxon>Thripidae</taxon>
        <taxon>Megalurothrips</taxon>
    </lineage>
</organism>
<name>A0AAV7XE68_9NEOP</name>
<evidence type="ECO:0000313" key="3">
    <source>
        <dbReference type="Proteomes" id="UP001075354"/>
    </source>
</evidence>
<feature type="compositionally biased region" description="Basic residues" evidence="1">
    <location>
        <begin position="93"/>
        <end position="109"/>
    </location>
</feature>
<evidence type="ECO:0000313" key="2">
    <source>
        <dbReference type="EMBL" id="KAJ1524307.1"/>
    </source>
</evidence>
<protein>
    <submittedName>
        <fullName evidence="2">Uncharacterized protein</fullName>
    </submittedName>
</protein>
<dbReference type="AlphaFoldDB" id="A0AAV7XE68"/>
<proteinExistence type="predicted"/>
<feature type="region of interest" description="Disordered" evidence="1">
    <location>
        <begin position="17"/>
        <end position="37"/>
    </location>
</feature>
<keyword evidence="3" id="KW-1185">Reference proteome</keyword>
<reference evidence="2" key="1">
    <citation type="submission" date="2022-12" db="EMBL/GenBank/DDBJ databases">
        <title>Chromosome-level genome assembly of the bean flower thrips Megalurothrips usitatus.</title>
        <authorList>
            <person name="Ma L."/>
            <person name="Liu Q."/>
            <person name="Li H."/>
            <person name="Cai W."/>
        </authorList>
    </citation>
    <scope>NUCLEOTIDE SEQUENCE</scope>
    <source>
        <strain evidence="2">Cailab_2022a</strain>
    </source>
</reference>
<sequence>MCVSAAASLPAASGRLIIDSSKDDGPSEPKKQAGHFPDLCLPGQRSYALQSPWLCTCVAPAGGGGSGGHRGRHRWECVVPESGAGRGTCGRRDARRSRRRPRTRRPHARAQRECSRHPRPPGDVAQVGVGAPPRRGPPASARVGSPRHARVLAEPLLPTRQAPWCTETPQELPGNGRNQSSPALVFSRPSIVIDFCDEFGYVHSVTSSMKECACDKDVIATRLFGFKDSDLYQSSSLFSSYECLPGTYNVRCELCYPDTHNCQPAQCP</sequence>
<dbReference type="EMBL" id="JAPTSV010000009">
    <property type="protein sequence ID" value="KAJ1524307.1"/>
    <property type="molecule type" value="Genomic_DNA"/>
</dbReference>
<comment type="caution">
    <text evidence="2">The sequence shown here is derived from an EMBL/GenBank/DDBJ whole genome shotgun (WGS) entry which is preliminary data.</text>
</comment>
<accession>A0AAV7XE68</accession>
<dbReference type="Proteomes" id="UP001075354">
    <property type="component" value="Chromosome 9"/>
</dbReference>